<dbReference type="AlphaFoldDB" id="A0A2D0L0A7"/>
<protein>
    <submittedName>
        <fullName evidence="1">PAAR repeat-containing protein</fullName>
    </submittedName>
</protein>
<comment type="caution">
    <text evidence="1">The sequence shown here is derived from an EMBL/GenBank/DDBJ whole genome shotgun (WGS) entry which is preliminary data.</text>
</comment>
<dbReference type="Proteomes" id="UP000221101">
    <property type="component" value="Unassembled WGS sequence"/>
</dbReference>
<evidence type="ECO:0000313" key="2">
    <source>
        <dbReference type="Proteomes" id="UP000221101"/>
    </source>
</evidence>
<name>A0A2D0L0A7_9GAMM</name>
<accession>A0A2D0L0A7</accession>
<dbReference type="EMBL" id="NJCX01000036">
    <property type="protein sequence ID" value="PHM69124.1"/>
    <property type="molecule type" value="Genomic_DNA"/>
</dbReference>
<sequence>MANKAVILLNDTTDHGGKVITAVGGYIYKSIPVFGEMDLVEHPKCEGVSVMYLTR</sequence>
<proteinExistence type="predicted"/>
<keyword evidence="2" id="KW-1185">Reference proteome</keyword>
<organism evidence="1 2">
    <name type="scientific">Xenorhabdus kozodoii</name>
    <dbReference type="NCBI Taxonomy" id="351676"/>
    <lineage>
        <taxon>Bacteria</taxon>
        <taxon>Pseudomonadati</taxon>
        <taxon>Pseudomonadota</taxon>
        <taxon>Gammaproteobacteria</taxon>
        <taxon>Enterobacterales</taxon>
        <taxon>Morganellaceae</taxon>
        <taxon>Xenorhabdus</taxon>
    </lineage>
</organism>
<gene>
    <name evidence="1" type="ORF">Xkoz_03514</name>
</gene>
<reference evidence="1 2" key="1">
    <citation type="journal article" date="2017" name="Nat. Microbiol.">
        <title>Natural product diversity associated with the nematode symbionts Photorhabdus and Xenorhabdus.</title>
        <authorList>
            <person name="Tobias N.J."/>
            <person name="Wolff H."/>
            <person name="Djahanschiri B."/>
            <person name="Grundmann F."/>
            <person name="Kronenwerth M."/>
            <person name="Shi Y.M."/>
            <person name="Simonyi S."/>
            <person name="Grun P."/>
            <person name="Shapiro-Ilan D."/>
            <person name="Pidot S.J."/>
            <person name="Stinear T.P."/>
            <person name="Ebersberger I."/>
            <person name="Bode H.B."/>
        </authorList>
    </citation>
    <scope>NUCLEOTIDE SEQUENCE [LARGE SCALE GENOMIC DNA]</scope>
    <source>
        <strain evidence="1 2">DSM 17907</strain>
    </source>
</reference>
<dbReference type="RefSeq" id="WP_167386618.1">
    <property type="nucleotide sequence ID" value="NZ_CAWNOR010000071.1"/>
</dbReference>
<evidence type="ECO:0000313" key="1">
    <source>
        <dbReference type="EMBL" id="PHM69124.1"/>
    </source>
</evidence>